<evidence type="ECO:0000313" key="5">
    <source>
        <dbReference type="Proteomes" id="UP000580910"/>
    </source>
</evidence>
<gene>
    <name evidence="4" type="ORF">FB382_001250</name>
</gene>
<dbReference type="CDD" id="cd00085">
    <property type="entry name" value="HNHc"/>
    <property type="match status" value="1"/>
</dbReference>
<dbReference type="EMBL" id="JACGXA010000001">
    <property type="protein sequence ID" value="MBA8802959.1"/>
    <property type="molecule type" value="Genomic_DNA"/>
</dbReference>
<proteinExistence type="inferred from homology"/>
<feature type="domain" description="HNH nuclease" evidence="3">
    <location>
        <begin position="327"/>
        <end position="378"/>
    </location>
</feature>
<dbReference type="Pfam" id="PF01844">
    <property type="entry name" value="HNH"/>
    <property type="match status" value="1"/>
</dbReference>
<evidence type="ECO:0000256" key="2">
    <source>
        <dbReference type="SAM" id="MobiDB-lite"/>
    </source>
</evidence>
<comment type="caution">
    <text evidence="4">The sequence shown here is derived from an EMBL/GenBank/DDBJ whole genome shotgun (WGS) entry which is preliminary data.</text>
</comment>
<keyword evidence="5" id="KW-1185">Reference proteome</keyword>
<dbReference type="Proteomes" id="UP000580910">
    <property type="component" value="Unassembled WGS sequence"/>
</dbReference>
<feature type="region of interest" description="Disordered" evidence="2">
    <location>
        <begin position="402"/>
        <end position="423"/>
    </location>
</feature>
<dbReference type="GO" id="GO:0004519">
    <property type="term" value="F:endonuclease activity"/>
    <property type="evidence" value="ECO:0007669"/>
    <property type="project" value="InterPro"/>
</dbReference>
<evidence type="ECO:0000259" key="3">
    <source>
        <dbReference type="SMART" id="SM00507"/>
    </source>
</evidence>
<dbReference type="InterPro" id="IPR002711">
    <property type="entry name" value="HNH"/>
</dbReference>
<dbReference type="InterPro" id="IPR003870">
    <property type="entry name" value="DUF222"/>
</dbReference>
<evidence type="ECO:0000313" key="4">
    <source>
        <dbReference type="EMBL" id="MBA8802959.1"/>
    </source>
</evidence>
<dbReference type="InterPro" id="IPR003615">
    <property type="entry name" value="HNH_nuc"/>
</dbReference>
<comment type="similarity">
    <text evidence="1">Belongs to the Rv1128c/1148c/1588c/1702c/1945/3466 family.</text>
</comment>
<dbReference type="Gene3D" id="1.10.30.50">
    <property type="match status" value="1"/>
</dbReference>
<dbReference type="AlphaFoldDB" id="A0A7W3IYQ8"/>
<protein>
    <recommendedName>
        <fullName evidence="3">HNH nuclease domain-containing protein</fullName>
    </recommendedName>
</protein>
<sequence>MFESSDPEVVIDHAAMWVGLLGDIEPTELTDAQIVDELAAQERLTSASAAAKARLAAELHRRRVTAERSVGVPAERLARAVGHEVAMARRESPHAGREHLALALALQDMPHTYAALARGDINEQRAQIVVRESADLTPDDRSCLDATLGPQLVGMGNHDVLVAARRIAYELDVAGAEERAHRARTRRRVTLRPLGDGMSRISADLPAADAHCAMTELRQRAGVLRAAGDDRRHDQIMADELCNRLDAPALAGTRRVGVQLVMSAEMLLGRDRTTPPHLVGYGPITPGTAADLIAEAEEDVLLRRIYADPWTNTLVAMDSTDIVFTGNLRRLLHARDGDTCRTPWCDAPSRHGDHVTPRADGGTTTLDGGQGLCEACNYAKEQPGWRHRTTSTWPDQHTVEITTPTGHRHHSRAPGLPVEPSTTDTARPIVVELYTSPIDVDLELAA</sequence>
<accession>A0A7W3IYQ8</accession>
<evidence type="ECO:0000256" key="1">
    <source>
        <dbReference type="ARBA" id="ARBA00023450"/>
    </source>
</evidence>
<dbReference type="SMART" id="SM00507">
    <property type="entry name" value="HNHc"/>
    <property type="match status" value="1"/>
</dbReference>
<dbReference type="GO" id="GO:0003676">
    <property type="term" value="F:nucleic acid binding"/>
    <property type="evidence" value="ECO:0007669"/>
    <property type="project" value="InterPro"/>
</dbReference>
<name>A0A7W3IYQ8_9ACTN</name>
<dbReference type="RefSeq" id="WP_182537693.1">
    <property type="nucleotide sequence ID" value="NZ_JACGXA010000001.1"/>
</dbReference>
<dbReference type="Pfam" id="PF02720">
    <property type="entry name" value="DUF222"/>
    <property type="match status" value="1"/>
</dbReference>
<dbReference type="GO" id="GO:0008270">
    <property type="term" value="F:zinc ion binding"/>
    <property type="evidence" value="ECO:0007669"/>
    <property type="project" value="InterPro"/>
</dbReference>
<reference evidence="4 5" key="1">
    <citation type="submission" date="2020-07" db="EMBL/GenBank/DDBJ databases">
        <title>Sequencing the genomes of 1000 actinobacteria strains.</title>
        <authorList>
            <person name="Klenk H.-P."/>
        </authorList>
    </citation>
    <scope>NUCLEOTIDE SEQUENCE [LARGE SCALE GENOMIC DNA]</scope>
    <source>
        <strain evidence="4 5">DSM 21349</strain>
    </source>
</reference>
<organism evidence="4 5">
    <name type="scientific">Nocardioides ginsengisegetis</name>
    <dbReference type="NCBI Taxonomy" id="661491"/>
    <lineage>
        <taxon>Bacteria</taxon>
        <taxon>Bacillati</taxon>
        <taxon>Actinomycetota</taxon>
        <taxon>Actinomycetes</taxon>
        <taxon>Propionibacteriales</taxon>
        <taxon>Nocardioidaceae</taxon>
        <taxon>Nocardioides</taxon>
    </lineage>
</organism>